<evidence type="ECO:0000256" key="6">
    <source>
        <dbReference type="ARBA" id="ARBA00023136"/>
    </source>
</evidence>
<dbReference type="SUPFAM" id="SSF90123">
    <property type="entry name" value="ABC transporter transmembrane region"/>
    <property type="match status" value="1"/>
</dbReference>
<feature type="transmembrane region" description="Helical" evidence="7">
    <location>
        <begin position="230"/>
        <end position="257"/>
    </location>
</feature>
<dbReference type="Proteomes" id="UP001595987">
    <property type="component" value="Unassembled WGS sequence"/>
</dbReference>
<organism evidence="10 11">
    <name type="scientific">Lactococcus nasutitermitis</name>
    <dbReference type="NCBI Taxonomy" id="1652957"/>
    <lineage>
        <taxon>Bacteria</taxon>
        <taxon>Bacillati</taxon>
        <taxon>Bacillota</taxon>
        <taxon>Bacilli</taxon>
        <taxon>Lactobacillales</taxon>
        <taxon>Streptococcaceae</taxon>
        <taxon>Lactococcus</taxon>
    </lineage>
</organism>
<dbReference type="InterPro" id="IPR003439">
    <property type="entry name" value="ABC_transporter-like_ATP-bd"/>
</dbReference>
<dbReference type="InterPro" id="IPR017871">
    <property type="entry name" value="ABC_transporter-like_CS"/>
</dbReference>
<dbReference type="CDD" id="cd18548">
    <property type="entry name" value="ABC_6TM_Tm287_like"/>
    <property type="match status" value="1"/>
</dbReference>
<dbReference type="InterPro" id="IPR036640">
    <property type="entry name" value="ABC1_TM_sf"/>
</dbReference>
<keyword evidence="2 7" id="KW-0812">Transmembrane</keyword>
<keyword evidence="4 10" id="KW-0067">ATP-binding</keyword>
<dbReference type="PANTHER" id="PTHR43394:SF1">
    <property type="entry name" value="ATP-BINDING CASSETTE SUB-FAMILY B MEMBER 10, MITOCHONDRIAL"/>
    <property type="match status" value="1"/>
</dbReference>
<keyword evidence="3" id="KW-0547">Nucleotide-binding</keyword>
<dbReference type="PROSITE" id="PS00211">
    <property type="entry name" value="ABC_TRANSPORTER_1"/>
    <property type="match status" value="1"/>
</dbReference>
<dbReference type="InterPro" id="IPR039421">
    <property type="entry name" value="Type_1_exporter"/>
</dbReference>
<gene>
    <name evidence="10" type="ORF">ACFO26_10265</name>
</gene>
<keyword evidence="11" id="KW-1185">Reference proteome</keyword>
<dbReference type="Gene3D" id="1.20.1560.10">
    <property type="entry name" value="ABC transporter type 1, transmembrane domain"/>
    <property type="match status" value="1"/>
</dbReference>
<evidence type="ECO:0000256" key="7">
    <source>
        <dbReference type="SAM" id="Phobius"/>
    </source>
</evidence>
<dbReference type="InterPro" id="IPR027417">
    <property type="entry name" value="P-loop_NTPase"/>
</dbReference>
<evidence type="ECO:0000259" key="9">
    <source>
        <dbReference type="PROSITE" id="PS50929"/>
    </source>
</evidence>
<feature type="transmembrane region" description="Helical" evidence="7">
    <location>
        <begin position="51"/>
        <end position="75"/>
    </location>
</feature>
<feature type="transmembrane region" description="Helical" evidence="7">
    <location>
        <begin position="154"/>
        <end position="177"/>
    </location>
</feature>
<name>A0ABV9JGU2_9LACT</name>
<dbReference type="InterPro" id="IPR011527">
    <property type="entry name" value="ABC1_TM_dom"/>
</dbReference>
<sequence length="595" mass="66250">MINLGRRYLQFWPVFLALLFLVIQVVTNLWLPTITADIINKGIAQHDMSYIWNMGGIMLIVAIASWVSAIINVYYASRQSQRLGMNLRHDLFKKILFMDDAAFHDFGDSTLITRTTNDVTQLQNVFQTILRMMLMAPMMLIGSIFMAWKLSANLMVVFLVSLPILTLAVVINMGIAIPRFRSMQSKIDKINLVFQQGLTGVRVIRAFNRDDYEVKKFDEANRDLTHTSRVVLTTVAMLMPIMTVILSFTNIAIVWFGADLIGKNMMGMGNLVAFLTYATQILMSFMQLSAVAVMVPRAQVSATRVREVLERPDKVLDPEKVLDKNVSDIKLDFDDVSYKFDEAERNALSHLTAEITAGQTLAVIGGTGSGKSTLINLIARLMDVTDGSIKLNGTDIRQISQHELHDKVAITQQKAVLFSGTVRSNLYFGKPDASDDEMWKALEIAQASDFVKEQGGLDMPVEQNGDNFSGGQRQRLAIARTLIKPADIYLFDDSFSALDFATDAKLRLAISQSEKHAQAIKVIVAQRIATVMNANQILVLENGEMAGLGSHKELAKSCPQYQEIMRSQLSDKDLSAMGIEIKSLKSEENKGGDSL</sequence>
<feature type="transmembrane region" description="Helical" evidence="7">
    <location>
        <begin position="12"/>
        <end position="31"/>
    </location>
</feature>
<dbReference type="EMBL" id="JBHSGD010000010">
    <property type="protein sequence ID" value="MFC4653289.1"/>
    <property type="molecule type" value="Genomic_DNA"/>
</dbReference>
<dbReference type="Pfam" id="PF00664">
    <property type="entry name" value="ABC_membrane"/>
    <property type="match status" value="1"/>
</dbReference>
<comment type="subcellular location">
    <subcellularLocation>
        <location evidence="1">Cell membrane</location>
        <topology evidence="1">Multi-pass membrane protein</topology>
    </subcellularLocation>
</comment>
<evidence type="ECO:0000256" key="4">
    <source>
        <dbReference type="ARBA" id="ARBA00022840"/>
    </source>
</evidence>
<comment type="caution">
    <text evidence="10">The sequence shown here is derived from an EMBL/GenBank/DDBJ whole genome shotgun (WGS) entry which is preliminary data.</text>
</comment>
<feature type="transmembrane region" description="Helical" evidence="7">
    <location>
        <begin position="129"/>
        <end position="148"/>
    </location>
</feature>
<keyword evidence="5 7" id="KW-1133">Transmembrane helix</keyword>
<dbReference type="Gene3D" id="3.40.50.300">
    <property type="entry name" value="P-loop containing nucleotide triphosphate hydrolases"/>
    <property type="match status" value="1"/>
</dbReference>
<dbReference type="Pfam" id="PF00005">
    <property type="entry name" value="ABC_tran"/>
    <property type="match status" value="1"/>
</dbReference>
<accession>A0ABV9JGU2</accession>
<dbReference type="PROSITE" id="PS50893">
    <property type="entry name" value="ABC_TRANSPORTER_2"/>
    <property type="match status" value="1"/>
</dbReference>
<feature type="transmembrane region" description="Helical" evidence="7">
    <location>
        <begin position="277"/>
        <end position="296"/>
    </location>
</feature>
<evidence type="ECO:0000313" key="10">
    <source>
        <dbReference type="EMBL" id="MFC4653289.1"/>
    </source>
</evidence>
<feature type="domain" description="ABC transporter" evidence="8">
    <location>
        <begin position="331"/>
        <end position="567"/>
    </location>
</feature>
<evidence type="ECO:0000259" key="8">
    <source>
        <dbReference type="PROSITE" id="PS50893"/>
    </source>
</evidence>
<evidence type="ECO:0000256" key="1">
    <source>
        <dbReference type="ARBA" id="ARBA00004651"/>
    </source>
</evidence>
<evidence type="ECO:0000256" key="2">
    <source>
        <dbReference type="ARBA" id="ARBA00022692"/>
    </source>
</evidence>
<dbReference type="InterPro" id="IPR003593">
    <property type="entry name" value="AAA+_ATPase"/>
</dbReference>
<dbReference type="PANTHER" id="PTHR43394">
    <property type="entry name" value="ATP-DEPENDENT PERMEASE MDL1, MITOCHONDRIAL"/>
    <property type="match status" value="1"/>
</dbReference>
<feature type="domain" description="ABC transmembrane type-1" evidence="9">
    <location>
        <begin position="15"/>
        <end position="297"/>
    </location>
</feature>
<dbReference type="GO" id="GO:0005524">
    <property type="term" value="F:ATP binding"/>
    <property type="evidence" value="ECO:0007669"/>
    <property type="project" value="UniProtKB-KW"/>
</dbReference>
<proteinExistence type="predicted"/>
<evidence type="ECO:0000256" key="5">
    <source>
        <dbReference type="ARBA" id="ARBA00022989"/>
    </source>
</evidence>
<evidence type="ECO:0000256" key="3">
    <source>
        <dbReference type="ARBA" id="ARBA00022741"/>
    </source>
</evidence>
<dbReference type="PROSITE" id="PS50929">
    <property type="entry name" value="ABC_TM1F"/>
    <property type="match status" value="1"/>
</dbReference>
<dbReference type="SMART" id="SM00382">
    <property type="entry name" value="AAA"/>
    <property type="match status" value="1"/>
</dbReference>
<keyword evidence="6 7" id="KW-0472">Membrane</keyword>
<evidence type="ECO:0000313" key="11">
    <source>
        <dbReference type="Proteomes" id="UP001595987"/>
    </source>
</evidence>
<protein>
    <submittedName>
        <fullName evidence="10">ABC transporter ATP-binding protein</fullName>
    </submittedName>
</protein>
<reference evidence="11" key="1">
    <citation type="journal article" date="2019" name="Int. J. Syst. Evol. Microbiol.">
        <title>The Global Catalogue of Microorganisms (GCM) 10K type strain sequencing project: providing services to taxonomists for standard genome sequencing and annotation.</title>
        <authorList>
            <consortium name="The Broad Institute Genomics Platform"/>
            <consortium name="The Broad Institute Genome Sequencing Center for Infectious Disease"/>
            <person name="Wu L."/>
            <person name="Ma J."/>
        </authorList>
    </citation>
    <scope>NUCLEOTIDE SEQUENCE [LARGE SCALE GENOMIC DNA]</scope>
    <source>
        <strain evidence="11">CCUG 63287</strain>
    </source>
</reference>
<dbReference type="RefSeq" id="WP_213536469.1">
    <property type="nucleotide sequence ID" value="NZ_BOVQ01000007.1"/>
</dbReference>
<dbReference type="SUPFAM" id="SSF52540">
    <property type="entry name" value="P-loop containing nucleoside triphosphate hydrolases"/>
    <property type="match status" value="1"/>
</dbReference>